<protein>
    <submittedName>
        <fullName evidence="2">Uncharacterized protein</fullName>
    </submittedName>
</protein>
<evidence type="ECO:0000313" key="3">
    <source>
        <dbReference type="Proteomes" id="UP001162162"/>
    </source>
</evidence>
<evidence type="ECO:0000256" key="1">
    <source>
        <dbReference type="SAM" id="MobiDB-lite"/>
    </source>
</evidence>
<feature type="region of interest" description="Disordered" evidence="1">
    <location>
        <begin position="17"/>
        <end position="101"/>
    </location>
</feature>
<name>A0AAV8XDS8_9CUCU</name>
<proteinExistence type="predicted"/>
<gene>
    <name evidence="2" type="ORF">NQ318_009322</name>
</gene>
<dbReference type="Proteomes" id="UP001162162">
    <property type="component" value="Unassembled WGS sequence"/>
</dbReference>
<dbReference type="EMBL" id="JAPWTK010000676">
    <property type="protein sequence ID" value="KAJ8937156.1"/>
    <property type="molecule type" value="Genomic_DNA"/>
</dbReference>
<reference evidence="2" key="1">
    <citation type="journal article" date="2023" name="Insect Mol. Biol.">
        <title>Genome sequencing provides insights into the evolution of gene families encoding plant cell wall-degrading enzymes in longhorned beetles.</title>
        <authorList>
            <person name="Shin N.R."/>
            <person name="Okamura Y."/>
            <person name="Kirsch R."/>
            <person name="Pauchet Y."/>
        </authorList>
    </citation>
    <scope>NUCLEOTIDE SEQUENCE</scope>
    <source>
        <strain evidence="2">AMC_N1</strain>
    </source>
</reference>
<sequence length="132" mass="14473">MVDKSKLIPFFVLTGMVSSDKGLPDPDNPNGELKVSNEDVILVTDDDDESDQETVTLDEYQPLPVDEEAADSNHGYDSSEDEASGHQFPSSNAPVPPITPMEQELVREVWSVPAPNAVDIEMDTKKVDELSK</sequence>
<feature type="compositionally biased region" description="Basic and acidic residues" evidence="1">
    <location>
        <begin position="122"/>
        <end position="132"/>
    </location>
</feature>
<feature type="region of interest" description="Disordered" evidence="1">
    <location>
        <begin position="113"/>
        <end position="132"/>
    </location>
</feature>
<evidence type="ECO:0000313" key="2">
    <source>
        <dbReference type="EMBL" id="KAJ8937156.1"/>
    </source>
</evidence>
<accession>A0AAV8XDS8</accession>
<dbReference type="AlphaFoldDB" id="A0AAV8XDS8"/>
<dbReference type="Pfam" id="PF06910">
    <property type="entry name" value="MEA1"/>
    <property type="match status" value="1"/>
</dbReference>
<keyword evidence="3" id="KW-1185">Reference proteome</keyword>
<comment type="caution">
    <text evidence="2">The sequence shown here is derived from an EMBL/GenBank/DDBJ whole genome shotgun (WGS) entry which is preliminary data.</text>
</comment>
<organism evidence="2 3">
    <name type="scientific">Aromia moschata</name>
    <dbReference type="NCBI Taxonomy" id="1265417"/>
    <lineage>
        <taxon>Eukaryota</taxon>
        <taxon>Metazoa</taxon>
        <taxon>Ecdysozoa</taxon>
        <taxon>Arthropoda</taxon>
        <taxon>Hexapoda</taxon>
        <taxon>Insecta</taxon>
        <taxon>Pterygota</taxon>
        <taxon>Neoptera</taxon>
        <taxon>Endopterygota</taxon>
        <taxon>Coleoptera</taxon>
        <taxon>Polyphaga</taxon>
        <taxon>Cucujiformia</taxon>
        <taxon>Chrysomeloidea</taxon>
        <taxon>Cerambycidae</taxon>
        <taxon>Cerambycinae</taxon>
        <taxon>Callichromatini</taxon>
        <taxon>Aromia</taxon>
    </lineage>
</organism>